<dbReference type="EMBL" id="GG662794">
    <property type="protein sequence ID" value="EAR90746.1"/>
    <property type="molecule type" value="Genomic_DNA"/>
</dbReference>
<feature type="region of interest" description="Disordered" evidence="1">
    <location>
        <begin position="1"/>
        <end position="40"/>
    </location>
</feature>
<evidence type="ECO:0000256" key="1">
    <source>
        <dbReference type="SAM" id="MobiDB-lite"/>
    </source>
</evidence>
<protein>
    <submittedName>
        <fullName evidence="2">Uncharacterized protein</fullName>
    </submittedName>
</protein>
<dbReference type="InParanoid" id="I7LU75"/>
<evidence type="ECO:0000313" key="3">
    <source>
        <dbReference type="Proteomes" id="UP000009168"/>
    </source>
</evidence>
<dbReference type="Proteomes" id="UP000009168">
    <property type="component" value="Unassembled WGS sequence"/>
</dbReference>
<dbReference type="KEGG" id="tet:TTHERM_00709580"/>
<dbReference type="AlphaFoldDB" id="I7LU75"/>
<accession>I7LU75</accession>
<organism evidence="2 3">
    <name type="scientific">Tetrahymena thermophila (strain SB210)</name>
    <dbReference type="NCBI Taxonomy" id="312017"/>
    <lineage>
        <taxon>Eukaryota</taxon>
        <taxon>Sar</taxon>
        <taxon>Alveolata</taxon>
        <taxon>Ciliophora</taxon>
        <taxon>Intramacronucleata</taxon>
        <taxon>Oligohymenophorea</taxon>
        <taxon>Hymenostomatida</taxon>
        <taxon>Tetrahymenina</taxon>
        <taxon>Tetrahymenidae</taxon>
        <taxon>Tetrahymena</taxon>
    </lineage>
</organism>
<evidence type="ECO:0000313" key="2">
    <source>
        <dbReference type="EMBL" id="EAR90746.1"/>
    </source>
</evidence>
<feature type="compositionally biased region" description="Polar residues" evidence="1">
    <location>
        <begin position="743"/>
        <end position="757"/>
    </location>
</feature>
<dbReference type="RefSeq" id="XP_001010991.1">
    <property type="nucleotide sequence ID" value="XM_001010991.3"/>
</dbReference>
<name>I7LU75_TETTS</name>
<keyword evidence="3" id="KW-1185">Reference proteome</keyword>
<feature type="region of interest" description="Disordered" evidence="1">
    <location>
        <begin position="735"/>
        <end position="766"/>
    </location>
</feature>
<reference evidence="3" key="1">
    <citation type="journal article" date="2006" name="PLoS Biol.">
        <title>Macronuclear genome sequence of the ciliate Tetrahymena thermophila, a model eukaryote.</title>
        <authorList>
            <person name="Eisen J.A."/>
            <person name="Coyne R.S."/>
            <person name="Wu M."/>
            <person name="Wu D."/>
            <person name="Thiagarajan M."/>
            <person name="Wortman J.R."/>
            <person name="Badger J.H."/>
            <person name="Ren Q."/>
            <person name="Amedeo P."/>
            <person name="Jones K.M."/>
            <person name="Tallon L.J."/>
            <person name="Delcher A.L."/>
            <person name="Salzberg S.L."/>
            <person name="Silva J.C."/>
            <person name="Haas B.J."/>
            <person name="Majoros W.H."/>
            <person name="Farzad M."/>
            <person name="Carlton J.M."/>
            <person name="Smith R.K. Jr."/>
            <person name="Garg J."/>
            <person name="Pearlman R.E."/>
            <person name="Karrer K.M."/>
            <person name="Sun L."/>
            <person name="Manning G."/>
            <person name="Elde N.C."/>
            <person name="Turkewitz A.P."/>
            <person name="Asai D.J."/>
            <person name="Wilkes D.E."/>
            <person name="Wang Y."/>
            <person name="Cai H."/>
            <person name="Collins K."/>
            <person name="Stewart B.A."/>
            <person name="Lee S.R."/>
            <person name="Wilamowska K."/>
            <person name="Weinberg Z."/>
            <person name="Ruzzo W.L."/>
            <person name="Wloga D."/>
            <person name="Gaertig J."/>
            <person name="Frankel J."/>
            <person name="Tsao C.-C."/>
            <person name="Gorovsky M.A."/>
            <person name="Keeling P.J."/>
            <person name="Waller R.F."/>
            <person name="Patron N.J."/>
            <person name="Cherry J.M."/>
            <person name="Stover N.A."/>
            <person name="Krieger C.J."/>
            <person name="del Toro C."/>
            <person name="Ryder H.F."/>
            <person name="Williamson S.C."/>
            <person name="Barbeau R.A."/>
            <person name="Hamilton E.P."/>
            <person name="Orias E."/>
        </authorList>
    </citation>
    <scope>NUCLEOTIDE SEQUENCE [LARGE SCALE GENOMIC DNA]</scope>
    <source>
        <strain evidence="3">SB210</strain>
    </source>
</reference>
<proteinExistence type="predicted"/>
<gene>
    <name evidence="2" type="ORF">TTHERM_00709580</name>
</gene>
<dbReference type="HOGENOM" id="CLU_364708_0_0_1"/>
<feature type="compositionally biased region" description="Basic and acidic residues" evidence="1">
    <location>
        <begin position="1"/>
        <end position="10"/>
    </location>
</feature>
<sequence>MKNSNEKQDEVESSQLPQNLAVKTSMNINAQNSTKSKAQKNINEPIFMTQTEPAIYDSKTILKQQENLIKKYNQVNIGQPVQLKSYSQERTDRFLNKKQRYRSHNQQSPQKDLQALEYLDNNSIVECAAPTSKKNKQIYRSSGYRFAEKQKLNIDFNDEHVSSFEWIVQLKSQQLQKNMNSMFLKNERKKLLQSQSKMTHQITDLNVESLCISPSKSNNIKILDNIQINKPNEFDFIINQEKQLNQKIFQDVKDKIDQNGNNLNTSPTYNGNDINIEDKMIAKINQQAQKIIQNKLQQTRFNKHTQGLQSPLSSIKKELQAYNEDFCLPYLQPFRGFSNKTKIYMLNKQKGKKNYRESSLSYNNGSKISQYTSPDVLISPKINNKKNIDSSLNLAAEYQQYQSPFIKEDKLKYHLDNSSINKEDLESEELYTEHFKSPVSLQLYDPHKLEQERFKLTFRKKANTAQIGKVVSGQSPSKKDLYNLDVTSQDGSNQNKVFSQQSTINNKQSNAQKPIRIKLKQHPLITDLNNIQHSIDKANQSESAQNNKQIVLPHLNIKSYHNNINISNSNLENIDIPETQQTSLTNHMEETSADFFFLQNYYKNKYNNDDKVPKQISQNRDIMINQNSISKYNRQLNNAHSILTEYDLLEDQFQQQKEKRRSSSFFSSPHKQKKNKQVFSIQNSLQVSPFSCSNQTSLKKKKTNLMNDLQPWEDQQNFNETNFFQIVKERTDKIARNDRKASFSEQSQDGKQSGSSRKSSEYYYQD</sequence>
<feature type="compositionally biased region" description="Polar residues" evidence="1">
    <location>
        <begin position="13"/>
        <end position="40"/>
    </location>
</feature>
<dbReference type="GeneID" id="7837076"/>